<dbReference type="Proteomes" id="UP000002051">
    <property type="component" value="Chromosome 4"/>
</dbReference>
<dbReference type="EMBL" id="CM001220">
    <property type="protein sequence ID" value="KEH30240.1"/>
    <property type="molecule type" value="Genomic_DNA"/>
</dbReference>
<proteinExistence type="predicted"/>
<evidence type="ECO:0000313" key="3">
    <source>
        <dbReference type="Proteomes" id="UP000002051"/>
    </source>
</evidence>
<dbReference type="HOGENOM" id="CLU_2472460_0_0_1"/>
<sequence>MLYRILVNKYGIRDESITVWGRGSSTWWKDIFQLDIGGTESSNSYSVKKACRVLMFEIRNFSNHLWAKVWHKSITSKSLMFGVEIVSK</sequence>
<reference evidence="1 3" key="1">
    <citation type="journal article" date="2011" name="Nature">
        <title>The Medicago genome provides insight into the evolution of rhizobial symbioses.</title>
        <authorList>
            <person name="Young N.D."/>
            <person name="Debelle F."/>
            <person name="Oldroyd G.E."/>
            <person name="Geurts R."/>
            <person name="Cannon S.B."/>
            <person name="Udvardi M.K."/>
            <person name="Benedito V.A."/>
            <person name="Mayer K.F."/>
            <person name="Gouzy J."/>
            <person name="Schoof H."/>
            <person name="Van de Peer Y."/>
            <person name="Proost S."/>
            <person name="Cook D.R."/>
            <person name="Meyers B.C."/>
            <person name="Spannagl M."/>
            <person name="Cheung F."/>
            <person name="De Mita S."/>
            <person name="Krishnakumar V."/>
            <person name="Gundlach H."/>
            <person name="Zhou S."/>
            <person name="Mudge J."/>
            <person name="Bharti A.K."/>
            <person name="Murray J.D."/>
            <person name="Naoumkina M.A."/>
            <person name="Rosen B."/>
            <person name="Silverstein K.A."/>
            <person name="Tang H."/>
            <person name="Rombauts S."/>
            <person name="Zhao P.X."/>
            <person name="Zhou P."/>
            <person name="Barbe V."/>
            <person name="Bardou P."/>
            <person name="Bechner M."/>
            <person name="Bellec A."/>
            <person name="Berger A."/>
            <person name="Berges H."/>
            <person name="Bidwell S."/>
            <person name="Bisseling T."/>
            <person name="Choisne N."/>
            <person name="Couloux A."/>
            <person name="Denny R."/>
            <person name="Deshpande S."/>
            <person name="Dai X."/>
            <person name="Doyle J.J."/>
            <person name="Dudez A.M."/>
            <person name="Farmer A.D."/>
            <person name="Fouteau S."/>
            <person name="Franken C."/>
            <person name="Gibelin C."/>
            <person name="Gish J."/>
            <person name="Goldstein S."/>
            <person name="Gonzalez A.J."/>
            <person name="Green P.J."/>
            <person name="Hallab A."/>
            <person name="Hartog M."/>
            <person name="Hua A."/>
            <person name="Humphray S.J."/>
            <person name="Jeong D.H."/>
            <person name="Jing Y."/>
            <person name="Jocker A."/>
            <person name="Kenton S.M."/>
            <person name="Kim D.J."/>
            <person name="Klee K."/>
            <person name="Lai H."/>
            <person name="Lang C."/>
            <person name="Lin S."/>
            <person name="Macmil S.L."/>
            <person name="Magdelenat G."/>
            <person name="Matthews L."/>
            <person name="McCorrison J."/>
            <person name="Monaghan E.L."/>
            <person name="Mun J.H."/>
            <person name="Najar F.Z."/>
            <person name="Nicholson C."/>
            <person name="Noirot C."/>
            <person name="O'Bleness M."/>
            <person name="Paule C.R."/>
            <person name="Poulain J."/>
            <person name="Prion F."/>
            <person name="Qin B."/>
            <person name="Qu C."/>
            <person name="Retzel E.F."/>
            <person name="Riddle C."/>
            <person name="Sallet E."/>
            <person name="Samain S."/>
            <person name="Samson N."/>
            <person name="Sanders I."/>
            <person name="Saurat O."/>
            <person name="Scarpelli C."/>
            <person name="Schiex T."/>
            <person name="Segurens B."/>
            <person name="Severin A.J."/>
            <person name="Sherrier D.J."/>
            <person name="Shi R."/>
            <person name="Sims S."/>
            <person name="Singer S.R."/>
            <person name="Sinharoy S."/>
            <person name="Sterck L."/>
            <person name="Viollet A."/>
            <person name="Wang B.B."/>
            <person name="Wang K."/>
            <person name="Wang M."/>
            <person name="Wang X."/>
            <person name="Warfsmann J."/>
            <person name="Weissenbach J."/>
            <person name="White D.D."/>
            <person name="White J.D."/>
            <person name="Wiley G.B."/>
            <person name="Wincker P."/>
            <person name="Xing Y."/>
            <person name="Yang L."/>
            <person name="Yao Z."/>
            <person name="Ying F."/>
            <person name="Zhai J."/>
            <person name="Zhou L."/>
            <person name="Zuber A."/>
            <person name="Denarie J."/>
            <person name="Dixon R.A."/>
            <person name="May G.D."/>
            <person name="Schwartz D.C."/>
            <person name="Rogers J."/>
            <person name="Quetier F."/>
            <person name="Town C.D."/>
            <person name="Roe B.A."/>
        </authorList>
    </citation>
    <scope>NUCLEOTIDE SEQUENCE [LARGE SCALE GENOMIC DNA]</scope>
    <source>
        <strain evidence="1">A17</strain>
        <strain evidence="2 3">cv. Jemalong A17</strain>
    </source>
</reference>
<dbReference type="AlphaFoldDB" id="A0A072UWJ7"/>
<reference evidence="1 3" key="2">
    <citation type="journal article" date="2014" name="BMC Genomics">
        <title>An improved genome release (version Mt4.0) for the model legume Medicago truncatula.</title>
        <authorList>
            <person name="Tang H."/>
            <person name="Krishnakumar V."/>
            <person name="Bidwell S."/>
            <person name="Rosen B."/>
            <person name="Chan A."/>
            <person name="Zhou S."/>
            <person name="Gentzbittel L."/>
            <person name="Childs K.L."/>
            <person name="Yandell M."/>
            <person name="Gundlach H."/>
            <person name="Mayer K.F."/>
            <person name="Schwartz D.C."/>
            <person name="Town C.D."/>
        </authorList>
    </citation>
    <scope>GENOME REANNOTATION</scope>
    <source>
        <strain evidence="1">A17</strain>
        <strain evidence="2 3">cv. Jemalong A17</strain>
    </source>
</reference>
<gene>
    <name evidence="1" type="ordered locus">MTR_4g065740</name>
</gene>
<name>A0A072UWJ7_MEDTR</name>
<reference evidence="2" key="3">
    <citation type="submission" date="2015-04" db="UniProtKB">
        <authorList>
            <consortium name="EnsemblPlants"/>
        </authorList>
    </citation>
    <scope>IDENTIFICATION</scope>
    <source>
        <strain evidence="2">cv. Jemalong A17</strain>
    </source>
</reference>
<protein>
    <submittedName>
        <fullName evidence="1 2">Uncharacterized protein</fullName>
    </submittedName>
</protein>
<dbReference type="EnsemblPlants" id="KEH30240">
    <property type="protein sequence ID" value="KEH30240"/>
    <property type="gene ID" value="MTR_4g065740"/>
</dbReference>
<organism evidence="1 3">
    <name type="scientific">Medicago truncatula</name>
    <name type="common">Barrel medic</name>
    <name type="synonym">Medicago tribuloides</name>
    <dbReference type="NCBI Taxonomy" id="3880"/>
    <lineage>
        <taxon>Eukaryota</taxon>
        <taxon>Viridiplantae</taxon>
        <taxon>Streptophyta</taxon>
        <taxon>Embryophyta</taxon>
        <taxon>Tracheophyta</taxon>
        <taxon>Spermatophyta</taxon>
        <taxon>Magnoliopsida</taxon>
        <taxon>eudicotyledons</taxon>
        <taxon>Gunneridae</taxon>
        <taxon>Pentapetalae</taxon>
        <taxon>rosids</taxon>
        <taxon>fabids</taxon>
        <taxon>Fabales</taxon>
        <taxon>Fabaceae</taxon>
        <taxon>Papilionoideae</taxon>
        <taxon>50 kb inversion clade</taxon>
        <taxon>NPAAA clade</taxon>
        <taxon>Hologalegina</taxon>
        <taxon>IRL clade</taxon>
        <taxon>Trifolieae</taxon>
        <taxon>Medicago</taxon>
    </lineage>
</organism>
<accession>A0A072UWJ7</accession>
<evidence type="ECO:0000313" key="2">
    <source>
        <dbReference type="EnsemblPlants" id="KEH30240"/>
    </source>
</evidence>
<evidence type="ECO:0000313" key="1">
    <source>
        <dbReference type="EMBL" id="KEH30240.1"/>
    </source>
</evidence>
<keyword evidence="3" id="KW-1185">Reference proteome</keyword>